<protein>
    <recommendedName>
        <fullName evidence="4">HNH nuclease domain-containing protein</fullName>
    </recommendedName>
</protein>
<feature type="compositionally biased region" description="Basic and acidic residues" evidence="1">
    <location>
        <begin position="252"/>
        <end position="268"/>
    </location>
</feature>
<reference evidence="2" key="1">
    <citation type="submission" date="2020-11" db="EMBL/GenBank/DDBJ databases">
        <authorList>
            <consortium name="DOE Joint Genome Institute"/>
            <person name="Ahrendt S."/>
            <person name="Riley R."/>
            <person name="Andreopoulos W."/>
            <person name="Labutti K."/>
            <person name="Pangilinan J."/>
            <person name="Ruiz-Duenas F.J."/>
            <person name="Barrasa J.M."/>
            <person name="Sanchez-Garcia M."/>
            <person name="Camarero S."/>
            <person name="Miyauchi S."/>
            <person name="Serrano A."/>
            <person name="Linde D."/>
            <person name="Babiker R."/>
            <person name="Drula E."/>
            <person name="Ayuso-Fernandez I."/>
            <person name="Pacheco R."/>
            <person name="Padilla G."/>
            <person name="Ferreira P."/>
            <person name="Barriuso J."/>
            <person name="Kellner H."/>
            <person name="Castanera R."/>
            <person name="Alfaro M."/>
            <person name="Ramirez L."/>
            <person name="Pisabarro A.G."/>
            <person name="Kuo A."/>
            <person name="Tritt A."/>
            <person name="Lipzen A."/>
            <person name="He G."/>
            <person name="Yan M."/>
            <person name="Ng V."/>
            <person name="Cullen D."/>
            <person name="Martin F."/>
            <person name="Rosso M.-N."/>
            <person name="Henrissat B."/>
            <person name="Hibbett D."/>
            <person name="Martinez A.T."/>
            <person name="Grigoriev I.V."/>
        </authorList>
    </citation>
    <scope>NUCLEOTIDE SEQUENCE</scope>
    <source>
        <strain evidence="2">CBS 506.95</strain>
    </source>
</reference>
<dbReference type="EMBL" id="MU157854">
    <property type="protein sequence ID" value="KAF9528248.1"/>
    <property type="molecule type" value="Genomic_DNA"/>
</dbReference>
<proteinExistence type="predicted"/>
<evidence type="ECO:0000313" key="3">
    <source>
        <dbReference type="Proteomes" id="UP000807306"/>
    </source>
</evidence>
<dbReference type="Proteomes" id="UP000807306">
    <property type="component" value="Unassembled WGS sequence"/>
</dbReference>
<evidence type="ECO:0008006" key="4">
    <source>
        <dbReference type="Google" id="ProtNLM"/>
    </source>
</evidence>
<dbReference type="AlphaFoldDB" id="A0A9P6EEW2"/>
<gene>
    <name evidence="2" type="ORF">CPB83DRAFT_894514</name>
</gene>
<evidence type="ECO:0000313" key="2">
    <source>
        <dbReference type="EMBL" id="KAF9528248.1"/>
    </source>
</evidence>
<accession>A0A9P6EEW2</accession>
<name>A0A9P6EEW2_9AGAR</name>
<sequence>MSASEVSSASPPKLSISDLTKARVRSVATNGGRCLVENIEQSCVVDYHHCFPAHLGRNGDLLDRIEWYWNMERGSLNLNTRWNIFSVGANLHRLRSHQQWVLLPEDDIIQQYFGPLTPAGTNHHAERSTFPDVPNRSDFVYRLIPLRKMENLVVVRQDVIPEPGTPLKEEHLTIHLYPFNALHLTSHVHPKFAILEAGRIFEKLSNTLPSATLATLSEMYPTLPLTISLFQAWTDSLPIDAMNDQTYNTSDRSIHEHSDENHDGRVLEDGSSQGTSRHRYGEVRRQYTRNNFVSSHERRILPAHRDQRTLNAATGNVVGIGPNVARATWNADAIRSWAEGSR</sequence>
<dbReference type="OrthoDB" id="3133596at2759"/>
<organism evidence="2 3">
    <name type="scientific">Crepidotus variabilis</name>
    <dbReference type="NCBI Taxonomy" id="179855"/>
    <lineage>
        <taxon>Eukaryota</taxon>
        <taxon>Fungi</taxon>
        <taxon>Dikarya</taxon>
        <taxon>Basidiomycota</taxon>
        <taxon>Agaricomycotina</taxon>
        <taxon>Agaricomycetes</taxon>
        <taxon>Agaricomycetidae</taxon>
        <taxon>Agaricales</taxon>
        <taxon>Agaricineae</taxon>
        <taxon>Crepidotaceae</taxon>
        <taxon>Crepidotus</taxon>
    </lineage>
</organism>
<feature type="region of interest" description="Disordered" evidence="1">
    <location>
        <begin position="251"/>
        <end position="282"/>
    </location>
</feature>
<evidence type="ECO:0000256" key="1">
    <source>
        <dbReference type="SAM" id="MobiDB-lite"/>
    </source>
</evidence>
<keyword evidence="3" id="KW-1185">Reference proteome</keyword>
<comment type="caution">
    <text evidence="2">The sequence shown here is derived from an EMBL/GenBank/DDBJ whole genome shotgun (WGS) entry which is preliminary data.</text>
</comment>